<evidence type="ECO:0000313" key="1">
    <source>
        <dbReference type="EMBL" id="GAT00937.1"/>
    </source>
</evidence>
<dbReference type="Proteomes" id="UP000069705">
    <property type="component" value="Unassembled WGS sequence"/>
</dbReference>
<reference evidence="2" key="2">
    <citation type="submission" date="2016-02" db="EMBL/GenBank/DDBJ databases">
        <title>Draft genome sequence of five rapidly growing Mycobacterium species.</title>
        <authorList>
            <person name="Katahira K."/>
            <person name="Gotou Y."/>
            <person name="Iida K."/>
            <person name="Ogura Y."/>
            <person name="Hayashi T."/>
        </authorList>
    </citation>
    <scope>NUCLEOTIDE SEQUENCE [LARGE SCALE GENOMIC DNA]</scope>
    <source>
        <strain evidence="2">JCM6368</strain>
    </source>
</reference>
<gene>
    <name evidence="1" type="ORF">RMCFA_1051</name>
</gene>
<organism evidence="1 2">
    <name type="scientific">Mycolicibacterium fortuitum subsp. acetamidolyticum</name>
    <dbReference type="NCBI Taxonomy" id="144550"/>
    <lineage>
        <taxon>Bacteria</taxon>
        <taxon>Bacillati</taxon>
        <taxon>Actinomycetota</taxon>
        <taxon>Actinomycetes</taxon>
        <taxon>Mycobacteriales</taxon>
        <taxon>Mycobacteriaceae</taxon>
        <taxon>Mycolicibacterium</taxon>
    </lineage>
</organism>
<proteinExistence type="predicted"/>
<sequence length="116" mass="12571">MPTEDNRPRHTQRGKDIREIQRQLLKPVTAQGSVAGPAMATMVRGDHPDRGTVAAPQVSAYPRPAGVAQTPTVQQHHGAHRARAGPTVTYCYPHPVARQNTDLLGYLPGCTGLFRS</sequence>
<accession>A0A100WMR2</accession>
<dbReference type="EMBL" id="BCSZ01000010">
    <property type="protein sequence ID" value="GAT00937.1"/>
    <property type="molecule type" value="Genomic_DNA"/>
</dbReference>
<protein>
    <submittedName>
        <fullName evidence="1">ATP synthase subunit b</fullName>
    </submittedName>
</protein>
<dbReference type="AlphaFoldDB" id="A0A100WMR2"/>
<reference evidence="1 2" key="1">
    <citation type="journal article" date="2016" name="Genome Announc.">
        <title>Draft Genome Sequences of Five Rapidly Growing Mycobacterium Species, M. thermoresistibile, M. fortuitum subsp. acetamidolyticum, M. canariasense, M. brisbanense, and M. novocastrense.</title>
        <authorList>
            <person name="Katahira K."/>
            <person name="Ogura Y."/>
            <person name="Gotoh Y."/>
            <person name="Hayashi T."/>
        </authorList>
    </citation>
    <scope>NUCLEOTIDE SEQUENCE [LARGE SCALE GENOMIC DNA]</scope>
    <source>
        <strain evidence="1 2">JCM6368</strain>
    </source>
</reference>
<comment type="caution">
    <text evidence="1">The sequence shown here is derived from an EMBL/GenBank/DDBJ whole genome shotgun (WGS) entry which is preliminary data.</text>
</comment>
<evidence type="ECO:0000313" key="2">
    <source>
        <dbReference type="Proteomes" id="UP000069705"/>
    </source>
</evidence>
<name>A0A100WMR2_MYCFO</name>